<accession>A0A7C3PJ00</accession>
<comment type="caution">
    <text evidence="6">The sequence shown here is derived from an EMBL/GenBank/DDBJ whole genome shotgun (WGS) entry which is preliminary data.</text>
</comment>
<name>A0A7C3PJ00_9CYAN</name>
<comment type="subcellular location">
    <subcellularLocation>
        <location evidence="1">Cell membrane</location>
        <topology evidence="1">Multi-pass membrane protein</topology>
    </subcellularLocation>
</comment>
<reference evidence="6" key="1">
    <citation type="journal article" date="2020" name="mSystems">
        <title>Genome- and Community-Level Interaction Insights into Carbon Utilization and Element Cycling Functions of Hydrothermarchaeota in Hydrothermal Sediment.</title>
        <authorList>
            <person name="Zhou Z."/>
            <person name="Liu Y."/>
            <person name="Xu W."/>
            <person name="Pan J."/>
            <person name="Luo Z.H."/>
            <person name="Li M."/>
        </authorList>
    </citation>
    <scope>NUCLEOTIDE SEQUENCE [LARGE SCALE GENOMIC DNA]</scope>
    <source>
        <strain evidence="6">SpSt-418</strain>
    </source>
</reference>
<protein>
    <submittedName>
        <fullName evidence="6">Uncharacterized protein</fullName>
    </submittedName>
</protein>
<sequence length="103" mass="11683">MTEPREFATRPRKILGQRTFAVVVACLHSVGAIAAAFLTTAFIAYGLLKILNTDNGVFRVVFFGLILLLAILFSFIYTFVIGRIFDLAGRRISQRYAVRRRQR</sequence>
<evidence type="ECO:0000256" key="1">
    <source>
        <dbReference type="ARBA" id="ARBA00004651"/>
    </source>
</evidence>
<evidence type="ECO:0000256" key="4">
    <source>
        <dbReference type="ARBA" id="ARBA00023136"/>
    </source>
</evidence>
<evidence type="ECO:0000256" key="5">
    <source>
        <dbReference type="SAM" id="Phobius"/>
    </source>
</evidence>
<dbReference type="GO" id="GO:0005886">
    <property type="term" value="C:plasma membrane"/>
    <property type="evidence" value="ECO:0007669"/>
    <property type="project" value="UniProtKB-SubCell"/>
</dbReference>
<evidence type="ECO:0000256" key="2">
    <source>
        <dbReference type="ARBA" id="ARBA00022692"/>
    </source>
</evidence>
<evidence type="ECO:0000313" key="6">
    <source>
        <dbReference type="EMBL" id="HFM99200.1"/>
    </source>
</evidence>
<organism evidence="6">
    <name type="scientific">Oscillatoriales cyanobacterium SpSt-418</name>
    <dbReference type="NCBI Taxonomy" id="2282169"/>
    <lineage>
        <taxon>Bacteria</taxon>
        <taxon>Bacillati</taxon>
        <taxon>Cyanobacteriota</taxon>
        <taxon>Cyanophyceae</taxon>
        <taxon>Oscillatoriophycideae</taxon>
        <taxon>Oscillatoriales</taxon>
    </lineage>
</organism>
<dbReference type="InterPro" id="IPR036640">
    <property type="entry name" value="ABC1_TM_sf"/>
</dbReference>
<keyword evidence="2 5" id="KW-0812">Transmembrane</keyword>
<dbReference type="GO" id="GO:0005524">
    <property type="term" value="F:ATP binding"/>
    <property type="evidence" value="ECO:0007669"/>
    <property type="project" value="InterPro"/>
</dbReference>
<gene>
    <name evidence="6" type="ORF">ENR64_15860</name>
</gene>
<dbReference type="EMBL" id="DSRU01000230">
    <property type="protein sequence ID" value="HFM99200.1"/>
    <property type="molecule type" value="Genomic_DNA"/>
</dbReference>
<keyword evidence="3 5" id="KW-1133">Transmembrane helix</keyword>
<dbReference type="AlphaFoldDB" id="A0A7C3PJ00"/>
<proteinExistence type="predicted"/>
<feature type="transmembrane region" description="Helical" evidence="5">
    <location>
        <begin position="60"/>
        <end position="85"/>
    </location>
</feature>
<feature type="transmembrane region" description="Helical" evidence="5">
    <location>
        <begin position="20"/>
        <end position="48"/>
    </location>
</feature>
<evidence type="ECO:0000256" key="3">
    <source>
        <dbReference type="ARBA" id="ARBA00022989"/>
    </source>
</evidence>
<dbReference type="SUPFAM" id="SSF90123">
    <property type="entry name" value="ABC transporter transmembrane region"/>
    <property type="match status" value="1"/>
</dbReference>
<keyword evidence="4 5" id="KW-0472">Membrane</keyword>